<reference evidence="3 4" key="1">
    <citation type="journal article" date="2014" name="BMC Genomics">
        <title>Genome and secretome analysis of the hemibiotrophic fungal pathogen, Moniliophthora roreri, which causes frosty pod rot disease of cacao: mechanisms of the biotrophic and necrotrophic phases.</title>
        <authorList>
            <person name="Meinhardt L.W."/>
            <person name="Costa G.G.L."/>
            <person name="Thomazella D.P.T."/>
            <person name="Teixeira P.J.P.L."/>
            <person name="Carazzolle M.F."/>
            <person name="Schuster S.C."/>
            <person name="Carlson J.E."/>
            <person name="Guiltinan M.J."/>
            <person name="Mieczkowski P."/>
            <person name="Farmer A."/>
            <person name="Ramaraj T."/>
            <person name="Crozier J."/>
            <person name="Davis R.E."/>
            <person name="Shao J."/>
            <person name="Melnick R.L."/>
            <person name="Pereira G.A.G."/>
            <person name="Bailey B.A."/>
        </authorList>
    </citation>
    <scope>NUCLEOTIDE SEQUENCE [LARGE SCALE GENOMIC DNA]</scope>
    <source>
        <strain evidence="3 4">MCA 2997</strain>
    </source>
</reference>
<dbReference type="EMBL" id="AWSO01000847">
    <property type="protein sequence ID" value="ESK87055.1"/>
    <property type="molecule type" value="Genomic_DNA"/>
</dbReference>
<accession>V2X3L1</accession>
<dbReference type="HOGENOM" id="CLU_035509_7_0_1"/>
<evidence type="ECO:0000313" key="3">
    <source>
        <dbReference type="EMBL" id="ESK87055.1"/>
    </source>
</evidence>
<feature type="transmembrane region" description="Helical" evidence="1">
    <location>
        <begin position="91"/>
        <end position="112"/>
    </location>
</feature>
<dbReference type="OrthoDB" id="2686513at2759"/>
<sequence length="342" mass="38679">MDFQFEDVPTAQEILLHNYFHMLAISFLYYDHILTFGDEVKHIWKRAKIQSSYWFFLNRYLAFFGNISVTVLGFTSLDASSCLKYNTYRQLLLIFNQVLVCILLTLRIYALYGQSKRILGYMVGSGSVLVALSCYVLFGQKNAPNHLGSGCHVGIERTTAIRLAGAWEALFVYDSILFSLTLYKTWTARPRRRDRVHVTSIPLLTLILRDGAIYYAVMALANLINILTFYFAGPFMRGGLSTFSSSMSVTMMSRLMLNLHRSAPCAGILSNTTTQDTMAFDSATGTSEDLDNSVELDTLGTGDFHFVSPININHERSVDSGTGSSIMKRDEEDITHHMHIRW</sequence>
<evidence type="ECO:0000259" key="2">
    <source>
        <dbReference type="Pfam" id="PF20151"/>
    </source>
</evidence>
<keyword evidence="4" id="KW-1185">Reference proteome</keyword>
<keyword evidence="1" id="KW-0812">Transmembrane</keyword>
<dbReference type="KEGG" id="mrr:Moror_11936"/>
<keyword evidence="1" id="KW-0472">Membrane</keyword>
<protein>
    <recommendedName>
        <fullName evidence="2">DUF6533 domain-containing protein</fullName>
    </recommendedName>
</protein>
<proteinExistence type="predicted"/>
<keyword evidence="1" id="KW-1133">Transmembrane helix</keyword>
<feature type="transmembrane region" description="Helical" evidence="1">
    <location>
        <begin position="212"/>
        <end position="232"/>
    </location>
</feature>
<dbReference type="AlphaFoldDB" id="V2X3L1"/>
<dbReference type="Pfam" id="PF20151">
    <property type="entry name" value="DUF6533"/>
    <property type="match status" value="1"/>
</dbReference>
<dbReference type="Proteomes" id="UP000017559">
    <property type="component" value="Unassembled WGS sequence"/>
</dbReference>
<evidence type="ECO:0000313" key="4">
    <source>
        <dbReference type="Proteomes" id="UP000017559"/>
    </source>
</evidence>
<comment type="caution">
    <text evidence="3">The sequence shown here is derived from an EMBL/GenBank/DDBJ whole genome shotgun (WGS) entry which is preliminary data.</text>
</comment>
<feature type="transmembrane region" description="Helical" evidence="1">
    <location>
        <begin position="60"/>
        <end position="79"/>
    </location>
</feature>
<dbReference type="InterPro" id="IPR045340">
    <property type="entry name" value="DUF6533"/>
</dbReference>
<gene>
    <name evidence="3" type="ORF">Moror_11936</name>
</gene>
<feature type="transmembrane region" description="Helical" evidence="1">
    <location>
        <begin position="159"/>
        <end position="183"/>
    </location>
</feature>
<evidence type="ECO:0000256" key="1">
    <source>
        <dbReference type="SAM" id="Phobius"/>
    </source>
</evidence>
<feature type="domain" description="DUF6533" evidence="2">
    <location>
        <begin position="19"/>
        <end position="64"/>
    </location>
</feature>
<name>V2X3L1_MONRO</name>
<organism evidence="3 4">
    <name type="scientific">Moniliophthora roreri (strain MCA 2997)</name>
    <name type="common">Cocoa frosty pod rot fungus</name>
    <name type="synonym">Crinipellis roreri</name>
    <dbReference type="NCBI Taxonomy" id="1381753"/>
    <lineage>
        <taxon>Eukaryota</taxon>
        <taxon>Fungi</taxon>
        <taxon>Dikarya</taxon>
        <taxon>Basidiomycota</taxon>
        <taxon>Agaricomycotina</taxon>
        <taxon>Agaricomycetes</taxon>
        <taxon>Agaricomycetidae</taxon>
        <taxon>Agaricales</taxon>
        <taxon>Marasmiineae</taxon>
        <taxon>Marasmiaceae</taxon>
        <taxon>Moniliophthora</taxon>
    </lineage>
</organism>
<feature type="transmembrane region" description="Helical" evidence="1">
    <location>
        <begin position="118"/>
        <end position="138"/>
    </location>
</feature>